<feature type="transmembrane region" description="Helical" evidence="2">
    <location>
        <begin position="27"/>
        <end position="47"/>
    </location>
</feature>
<evidence type="ECO:0000256" key="2">
    <source>
        <dbReference type="SAM" id="Phobius"/>
    </source>
</evidence>
<comment type="caution">
    <text evidence="4">The sequence shown here is derived from an EMBL/GenBank/DDBJ whole genome shotgun (WGS) entry which is preliminary data.</text>
</comment>
<keyword evidence="2" id="KW-0472">Membrane</keyword>
<dbReference type="Pfam" id="PF20177">
    <property type="entry name" value="DUF6542"/>
    <property type="match status" value="1"/>
</dbReference>
<dbReference type="OrthoDB" id="3477680at2"/>
<dbReference type="EMBL" id="QLYX01000006">
    <property type="protein sequence ID" value="RAY14520.1"/>
    <property type="molecule type" value="Genomic_DNA"/>
</dbReference>
<reference evidence="4 5" key="1">
    <citation type="submission" date="2018-06" db="EMBL/GenBank/DDBJ databases">
        <title>Actinomadura craniellae sp. nov. isolated from marine sponge Craniella sp.</title>
        <authorList>
            <person name="Li L."/>
            <person name="Xu Q.H."/>
            <person name="Lin H.W."/>
            <person name="Lu Y.H."/>
        </authorList>
    </citation>
    <scope>NUCLEOTIDE SEQUENCE [LARGE SCALE GENOMIC DNA]</scope>
    <source>
        <strain evidence="4 5">LHW63021</strain>
    </source>
</reference>
<dbReference type="AlphaFoldDB" id="A0A365H5X9"/>
<gene>
    <name evidence="4" type="ORF">DPM19_15650</name>
</gene>
<evidence type="ECO:0000313" key="4">
    <source>
        <dbReference type="EMBL" id="RAY14520.1"/>
    </source>
</evidence>
<evidence type="ECO:0000256" key="1">
    <source>
        <dbReference type="SAM" id="MobiDB-lite"/>
    </source>
</evidence>
<organism evidence="4 5">
    <name type="scientific">Actinomadura craniellae</name>
    <dbReference type="NCBI Taxonomy" id="2231787"/>
    <lineage>
        <taxon>Bacteria</taxon>
        <taxon>Bacillati</taxon>
        <taxon>Actinomycetota</taxon>
        <taxon>Actinomycetes</taxon>
        <taxon>Streptosporangiales</taxon>
        <taxon>Thermomonosporaceae</taxon>
        <taxon>Actinomadura</taxon>
    </lineage>
</organism>
<accession>A0A365H5X9</accession>
<feature type="transmembrane region" description="Helical" evidence="2">
    <location>
        <begin position="120"/>
        <end position="141"/>
    </location>
</feature>
<sequence>MRGASGDAARTPKGSARRRPRGSSAALTGRGGIVVIYGAALLGALLAGWLETAAPFGIAFAAGCALAALTTRPADLLTLAVSPPVAFLAAAFTVELGAALGDGSMLRSLLVGLVGALATGAPWLFLGTLLVVAITVPRGLLGNLRELRDQLASTRLFEEEHDEDPVRWEES</sequence>
<feature type="domain" description="DUF6542" evidence="3">
    <location>
        <begin position="27"/>
        <end position="141"/>
    </location>
</feature>
<proteinExistence type="predicted"/>
<keyword evidence="5" id="KW-1185">Reference proteome</keyword>
<evidence type="ECO:0000313" key="5">
    <source>
        <dbReference type="Proteomes" id="UP000251891"/>
    </source>
</evidence>
<keyword evidence="2" id="KW-0812">Transmembrane</keyword>
<dbReference type="Proteomes" id="UP000251891">
    <property type="component" value="Unassembled WGS sequence"/>
</dbReference>
<feature type="transmembrane region" description="Helical" evidence="2">
    <location>
        <begin position="76"/>
        <end position="100"/>
    </location>
</feature>
<name>A0A365H5X9_9ACTN</name>
<keyword evidence="2" id="KW-1133">Transmembrane helix</keyword>
<dbReference type="InterPro" id="IPR046672">
    <property type="entry name" value="DUF6542"/>
</dbReference>
<feature type="region of interest" description="Disordered" evidence="1">
    <location>
        <begin position="1"/>
        <end position="25"/>
    </location>
</feature>
<evidence type="ECO:0000259" key="3">
    <source>
        <dbReference type="Pfam" id="PF20177"/>
    </source>
</evidence>
<protein>
    <recommendedName>
        <fullName evidence="3">DUF6542 domain-containing protein</fullName>
    </recommendedName>
</protein>
<feature type="transmembrane region" description="Helical" evidence="2">
    <location>
        <begin position="53"/>
        <end position="69"/>
    </location>
</feature>